<dbReference type="Pfam" id="PF17921">
    <property type="entry name" value="Integrase_H2C2"/>
    <property type="match status" value="1"/>
</dbReference>
<protein>
    <submittedName>
        <fullName evidence="8">Mitochondrial protein</fullName>
    </submittedName>
</protein>
<dbReference type="GO" id="GO:0003964">
    <property type="term" value="F:RNA-directed DNA polymerase activity"/>
    <property type="evidence" value="ECO:0007669"/>
    <property type="project" value="UniProtKB-KW"/>
</dbReference>
<dbReference type="Gene3D" id="3.30.70.270">
    <property type="match status" value="2"/>
</dbReference>
<dbReference type="SUPFAM" id="SSF56672">
    <property type="entry name" value="DNA/RNA polymerases"/>
    <property type="match status" value="1"/>
</dbReference>
<evidence type="ECO:0000256" key="4">
    <source>
        <dbReference type="ARBA" id="ARBA00022759"/>
    </source>
</evidence>
<dbReference type="Proteomes" id="UP001558713">
    <property type="component" value="Unassembled WGS sequence"/>
</dbReference>
<comment type="caution">
    <text evidence="8">The sequence shown here is derived from an EMBL/GenBank/DDBJ whole genome shotgun (WGS) entry which is preliminary data.</text>
</comment>
<dbReference type="InterPro" id="IPR041373">
    <property type="entry name" value="RT_RNaseH"/>
</dbReference>
<accession>A0ABD1AXT1</accession>
<dbReference type="GO" id="GO:0016787">
    <property type="term" value="F:hydrolase activity"/>
    <property type="evidence" value="ECO:0007669"/>
    <property type="project" value="UniProtKB-KW"/>
</dbReference>
<dbReference type="InterPro" id="IPR012337">
    <property type="entry name" value="RNaseH-like_sf"/>
</dbReference>
<dbReference type="Gene3D" id="1.10.340.70">
    <property type="match status" value="1"/>
</dbReference>
<dbReference type="InterPro" id="IPR043128">
    <property type="entry name" value="Rev_trsase/Diguanyl_cyclase"/>
</dbReference>
<proteinExistence type="predicted"/>
<evidence type="ECO:0000256" key="2">
    <source>
        <dbReference type="ARBA" id="ARBA00022695"/>
    </source>
</evidence>
<dbReference type="PROSITE" id="PS50994">
    <property type="entry name" value="INTEGRASE"/>
    <property type="match status" value="1"/>
</dbReference>
<dbReference type="CDD" id="cd09274">
    <property type="entry name" value="RNase_HI_RT_Ty3"/>
    <property type="match status" value="1"/>
</dbReference>
<name>A0ABD1AXT1_CARAN</name>
<dbReference type="SUPFAM" id="SSF53098">
    <property type="entry name" value="Ribonuclease H-like"/>
    <property type="match status" value="1"/>
</dbReference>
<dbReference type="Pfam" id="PF17917">
    <property type="entry name" value="RT_RNaseH"/>
    <property type="match status" value="1"/>
</dbReference>
<dbReference type="InterPro" id="IPR001584">
    <property type="entry name" value="Integrase_cat-core"/>
</dbReference>
<evidence type="ECO:0000259" key="7">
    <source>
        <dbReference type="PROSITE" id="PS50994"/>
    </source>
</evidence>
<feature type="domain" description="Integrase catalytic" evidence="7">
    <location>
        <begin position="471"/>
        <end position="636"/>
    </location>
</feature>
<dbReference type="PANTHER" id="PTHR37984">
    <property type="entry name" value="PROTEIN CBG26694"/>
    <property type="match status" value="1"/>
</dbReference>
<organism evidence="8 9">
    <name type="scientific">Cardamine amara subsp. amara</name>
    <dbReference type="NCBI Taxonomy" id="228776"/>
    <lineage>
        <taxon>Eukaryota</taxon>
        <taxon>Viridiplantae</taxon>
        <taxon>Streptophyta</taxon>
        <taxon>Embryophyta</taxon>
        <taxon>Tracheophyta</taxon>
        <taxon>Spermatophyta</taxon>
        <taxon>Magnoliopsida</taxon>
        <taxon>eudicotyledons</taxon>
        <taxon>Gunneridae</taxon>
        <taxon>Pentapetalae</taxon>
        <taxon>rosids</taxon>
        <taxon>malvids</taxon>
        <taxon>Brassicales</taxon>
        <taxon>Brassicaceae</taxon>
        <taxon>Cardamineae</taxon>
        <taxon>Cardamine</taxon>
    </lineage>
</organism>
<keyword evidence="6" id="KW-0695">RNA-directed DNA polymerase</keyword>
<dbReference type="Pfam" id="PF00078">
    <property type="entry name" value="RVT_1"/>
    <property type="match status" value="1"/>
</dbReference>
<sequence>MPFGLCNAPATFQRCMISIFSDLIEEMVEVFMDDFSVYGSSFSSCLSNLSKVLARCKESNPVLNWEKCHFMVTEGIVLGHKISGKGIEVDRAKVEVMMQLQPPRTVKDVKSFLGHAGFYRRFIKDFSKLAKPLTRLLCKETEFNFDADCLKAFHMIKEALVSAPIVQAPNRSYPFEIMCDASNYAVGAVLGQRIDKKLHVIHYASITLDEAQGRYATTEKEMLAVVFAIQKFRSYLVDQKVTVYTDHAALRHIYAKKDTKPRLLRWILLMQEYDLEIVDKKSIENGVADHLSRMRIDSPAPVNDSMPEEQLMSVGSFTQHVTRHDHSSSSLECVTRVTHSSKAVESSYYKSPWYADLANYKATGHKPMHLDAIARKKLYRDANHYFWDEPYLYKRGADGMFRRCIAEEEVRGVLEHCHGSRYGGHFATFKTTHKILQAGLWWPTMFKDTKNFIAQCDACQRMGNISKRNEMPHNPILEVDVFDCWGIDFMGPFNPPSHGNSYILVAVDYVSKWVEAIASPTNDAKVVLKLFKSIIFPRFGVPRVVISDGGSHFINKQFENLLKKHGVRHKIATPYHPQTSGQVEVSNKQIKAILAKVVGTSKRDWASKLDDALWAYRTVYKTPIGRTPFQLLYGKSCHLPMELEYKALWATKMLNLDLLSAQEKRNVTLHE</sequence>
<reference evidence="8 9" key="1">
    <citation type="submission" date="2024-04" db="EMBL/GenBank/DDBJ databases">
        <title>Genome assembly C_amara_ONT_v2.</title>
        <authorList>
            <person name="Yant L."/>
            <person name="Moore C."/>
            <person name="Slenker M."/>
        </authorList>
    </citation>
    <scope>NUCLEOTIDE SEQUENCE [LARGE SCALE GENOMIC DNA]</scope>
    <source>
        <tissue evidence="8">Leaf</tissue>
    </source>
</reference>
<evidence type="ECO:0000313" key="8">
    <source>
        <dbReference type="EMBL" id="KAL1204520.1"/>
    </source>
</evidence>
<gene>
    <name evidence="8" type="ORF">V5N11_019471</name>
</gene>
<dbReference type="GO" id="GO:0004519">
    <property type="term" value="F:endonuclease activity"/>
    <property type="evidence" value="ECO:0007669"/>
    <property type="project" value="UniProtKB-KW"/>
</dbReference>
<dbReference type="InterPro" id="IPR041588">
    <property type="entry name" value="Integrase_H2C2"/>
</dbReference>
<keyword evidence="1" id="KW-0808">Transferase</keyword>
<dbReference type="InterPro" id="IPR050951">
    <property type="entry name" value="Retrovirus_Pol_polyprotein"/>
</dbReference>
<dbReference type="Pfam" id="PF00665">
    <property type="entry name" value="rve"/>
    <property type="match status" value="1"/>
</dbReference>
<dbReference type="PANTHER" id="PTHR37984:SF5">
    <property type="entry name" value="PROTEIN NYNRIN-LIKE"/>
    <property type="match status" value="1"/>
</dbReference>
<dbReference type="InterPro" id="IPR000477">
    <property type="entry name" value="RT_dom"/>
</dbReference>
<keyword evidence="5" id="KW-0378">Hydrolase</keyword>
<dbReference type="FunFam" id="3.10.20.370:FF:000001">
    <property type="entry name" value="Retrovirus-related Pol polyprotein from transposon 17.6-like protein"/>
    <property type="match status" value="1"/>
</dbReference>
<dbReference type="InterPro" id="IPR036397">
    <property type="entry name" value="RNaseH_sf"/>
</dbReference>
<dbReference type="CDD" id="cd01647">
    <property type="entry name" value="RT_LTR"/>
    <property type="match status" value="1"/>
</dbReference>
<dbReference type="AlphaFoldDB" id="A0ABD1AXT1"/>
<evidence type="ECO:0000313" key="9">
    <source>
        <dbReference type="Proteomes" id="UP001558713"/>
    </source>
</evidence>
<keyword evidence="9" id="KW-1185">Reference proteome</keyword>
<dbReference type="Gene3D" id="3.30.420.10">
    <property type="entry name" value="Ribonuclease H-like superfamily/Ribonuclease H"/>
    <property type="match status" value="1"/>
</dbReference>
<dbReference type="EMBL" id="JBANAX010000534">
    <property type="protein sequence ID" value="KAL1204520.1"/>
    <property type="molecule type" value="Genomic_DNA"/>
</dbReference>
<evidence type="ECO:0000256" key="1">
    <source>
        <dbReference type="ARBA" id="ARBA00022679"/>
    </source>
</evidence>
<evidence type="ECO:0000256" key="5">
    <source>
        <dbReference type="ARBA" id="ARBA00022801"/>
    </source>
</evidence>
<keyword evidence="3" id="KW-0540">Nuclease</keyword>
<keyword evidence="2" id="KW-0548">Nucleotidyltransferase</keyword>
<evidence type="ECO:0000256" key="3">
    <source>
        <dbReference type="ARBA" id="ARBA00022722"/>
    </source>
</evidence>
<dbReference type="FunFam" id="3.30.70.270:FF:000020">
    <property type="entry name" value="Transposon Tf2-6 polyprotein-like Protein"/>
    <property type="match status" value="1"/>
</dbReference>
<dbReference type="InterPro" id="IPR043502">
    <property type="entry name" value="DNA/RNA_pol_sf"/>
</dbReference>
<evidence type="ECO:0000256" key="6">
    <source>
        <dbReference type="ARBA" id="ARBA00022918"/>
    </source>
</evidence>
<keyword evidence="4" id="KW-0255">Endonuclease</keyword>